<dbReference type="GO" id="GO:0006231">
    <property type="term" value="P:dTMP biosynthetic process"/>
    <property type="evidence" value="ECO:0007669"/>
    <property type="project" value="InterPro"/>
</dbReference>
<dbReference type="CDD" id="cd00351">
    <property type="entry name" value="TS_Pyrimidine_HMase"/>
    <property type="match status" value="1"/>
</dbReference>
<reference evidence="6 7" key="1">
    <citation type="submission" date="2018-07" db="EMBL/GenBank/DDBJ databases">
        <title>Characterization of a Novel Bacteriophage Infecting Escherichia coli O157:H7 for a Biocontrol Agent.</title>
        <authorList>
            <person name="Lee C."/>
            <person name="Choi I.Y."/>
            <person name="Park D.H."/>
            <person name="Park M.-K."/>
        </authorList>
    </citation>
    <scope>NUCLEOTIDE SEQUENCE [LARGE SCALE GENOMIC DNA]</scope>
</reference>
<dbReference type="HAMAP" id="MF_00008">
    <property type="entry name" value="Thymidy_synth_bact"/>
    <property type="match status" value="1"/>
</dbReference>
<evidence type="ECO:0000313" key="7">
    <source>
        <dbReference type="Proteomes" id="UP000259557"/>
    </source>
</evidence>
<dbReference type="EC" id="2.1.1.45" evidence="2"/>
<dbReference type="InterPro" id="IPR045097">
    <property type="entry name" value="Thymidate_synth/dCMP_Mease"/>
</dbReference>
<dbReference type="InterPro" id="IPR000398">
    <property type="entry name" value="Thymidylate_synthase"/>
</dbReference>
<evidence type="ECO:0000256" key="3">
    <source>
        <dbReference type="ARBA" id="ARBA00022603"/>
    </source>
</evidence>
<organism evidence="6 7">
    <name type="scientific">Escherichia virus KFS-EC</name>
    <dbReference type="NCBI Taxonomy" id="2250214"/>
    <lineage>
        <taxon>Viruses</taxon>
        <taxon>Duplodnaviria</taxon>
        <taxon>Heunggongvirae</taxon>
        <taxon>Uroviricota</taxon>
        <taxon>Caudoviricetes</taxon>
        <taxon>Pantevenvirales</taxon>
        <taxon>Straboviridae</taxon>
        <taxon>Krischvirus</taxon>
        <taxon>Krischvirus kfsec</taxon>
    </lineage>
</organism>
<feature type="domain" description="Thymidylate synthase/dCMP hydroxymethylase" evidence="5">
    <location>
        <begin position="2"/>
        <end position="123"/>
    </location>
</feature>
<dbReference type="GeneID" id="65114920"/>
<dbReference type="InterPro" id="IPR023451">
    <property type="entry name" value="Thymidate_synth/dCMP_Mease_dom"/>
</dbReference>
<dbReference type="Pfam" id="PF00303">
    <property type="entry name" value="Thymidylat_synt"/>
    <property type="match status" value="2"/>
</dbReference>
<dbReference type="Gene3D" id="3.30.572.10">
    <property type="entry name" value="Thymidylate synthase/dCMP hydroxymethylase domain"/>
    <property type="match status" value="1"/>
</dbReference>
<comment type="similarity">
    <text evidence="1">Belongs to the thymidylate synthase family.</text>
</comment>
<evidence type="ECO:0000313" key="6">
    <source>
        <dbReference type="EMBL" id="AXF53271.1"/>
    </source>
</evidence>
<evidence type="ECO:0000259" key="5">
    <source>
        <dbReference type="Pfam" id="PF00303"/>
    </source>
</evidence>
<dbReference type="SUPFAM" id="SSF55831">
    <property type="entry name" value="Thymidylate synthase/dCMP hydroxymethylase"/>
    <property type="match status" value="1"/>
</dbReference>
<evidence type="ECO:0000256" key="4">
    <source>
        <dbReference type="ARBA" id="ARBA00022679"/>
    </source>
</evidence>
<name>A0A345BS50_9CAUD</name>
<dbReference type="Proteomes" id="UP000259557">
    <property type="component" value="Segment"/>
</dbReference>
<sequence>MKEYLKLLRDVLDNGCPREDRTGVGTLSKFGAEMRIDLSKGFPLLTTKKMATASIIGELLWFMEGSLDRRRLQEITRGQFDEEAFDIWRGNCLDMKEKNPLRFNGYNVGNMYGMAWRRKPIHPHGEIKIKRVKSKYTHTFKHPWVEDFTPTNDTEDRLCAIWRGMRYEEFDSEYNLFLVADHWKTQSNFVNDAYCLWGFQEWVDDGYFGYLLDSDYLGGDILAPDTTMFVSMDVDTSSTKDDEEYVYRPKIWEDQLQKVIDMIKNDPYSRRIIIDSWNVQETHNAVLGVCHPMVQFYVSNDNKLSCLFFMRSNDLFLGNPFNVASYALLTHIIAKICGLEVGELVYQCGDCHIYKNHFDQVMEQLSRVPFDKPTIELPEFKSLDEVLTKTPKDFKIHNYQSHPAITAQMAV</sequence>
<proteinExistence type="inferred from homology"/>
<dbReference type="RefSeq" id="YP_010097257.1">
    <property type="nucleotide sequence ID" value="NC_055757.1"/>
</dbReference>
<dbReference type="PANTHER" id="PTHR11548">
    <property type="entry name" value="THYMIDYLATE SYNTHASE 1"/>
    <property type="match status" value="1"/>
</dbReference>
<dbReference type="PANTHER" id="PTHR11548:SF1">
    <property type="entry name" value="THYMIDYLATE SYNTHASE 1"/>
    <property type="match status" value="1"/>
</dbReference>
<dbReference type="GO" id="GO:0004799">
    <property type="term" value="F:thymidylate synthase activity"/>
    <property type="evidence" value="ECO:0007669"/>
    <property type="project" value="UniProtKB-EC"/>
</dbReference>
<evidence type="ECO:0000256" key="1">
    <source>
        <dbReference type="ARBA" id="ARBA00009972"/>
    </source>
</evidence>
<evidence type="ECO:0000256" key="2">
    <source>
        <dbReference type="ARBA" id="ARBA00011947"/>
    </source>
</evidence>
<accession>A0A345BS50</accession>
<keyword evidence="7" id="KW-1185">Reference proteome</keyword>
<dbReference type="GO" id="GO:0032259">
    <property type="term" value="P:methylation"/>
    <property type="evidence" value="ECO:0007669"/>
    <property type="project" value="UniProtKB-KW"/>
</dbReference>
<keyword evidence="3" id="KW-0489">Methyltransferase</keyword>
<keyword evidence="4" id="KW-0808">Transferase</keyword>
<dbReference type="KEGG" id="vg:65114920"/>
<dbReference type="InterPro" id="IPR036926">
    <property type="entry name" value="Thymidate_synth/dCMP_Mease_sf"/>
</dbReference>
<protein>
    <recommendedName>
        <fullName evidence="2">thymidylate synthase</fullName>
        <ecNumber evidence="2">2.1.1.45</ecNumber>
    </recommendedName>
</protein>
<dbReference type="EMBL" id="MH560358">
    <property type="protein sequence ID" value="AXF53271.1"/>
    <property type="molecule type" value="Genomic_DNA"/>
</dbReference>
<feature type="domain" description="Thymidylate synthase/dCMP hydroxymethylase" evidence="5">
    <location>
        <begin position="254"/>
        <end position="411"/>
    </location>
</feature>
<dbReference type="NCBIfam" id="TIGR03284">
    <property type="entry name" value="thym_sym"/>
    <property type="match status" value="1"/>
</dbReference>